<evidence type="ECO:0000256" key="1">
    <source>
        <dbReference type="SAM" id="MobiDB-lite"/>
    </source>
</evidence>
<evidence type="ECO:0000313" key="4">
    <source>
        <dbReference type="EMBL" id="PXX38800.1"/>
    </source>
</evidence>
<evidence type="ECO:0000259" key="3">
    <source>
        <dbReference type="Pfam" id="PF04773"/>
    </source>
</evidence>
<reference evidence="4 5" key="1">
    <citation type="submission" date="2018-05" db="EMBL/GenBank/DDBJ databases">
        <title>Genomic Encyclopedia of Type Strains, Phase IV (KMG-IV): sequencing the most valuable type-strain genomes for metagenomic binning, comparative biology and taxonomic classification.</title>
        <authorList>
            <person name="Goeker M."/>
        </authorList>
    </citation>
    <scope>NUCLEOTIDE SEQUENCE [LARGE SCALE GENOMIC DNA]</scope>
    <source>
        <strain evidence="4 5">DSM 19792</strain>
    </source>
</reference>
<feature type="region of interest" description="Disordered" evidence="1">
    <location>
        <begin position="207"/>
        <end position="239"/>
    </location>
</feature>
<dbReference type="Gene3D" id="2.60.120.1440">
    <property type="match status" value="1"/>
</dbReference>
<dbReference type="RefSeq" id="WP_110257631.1">
    <property type="nucleotide sequence ID" value="NZ_QJKB01000011.1"/>
</dbReference>
<sequence>MKMRTDNMPGNFLRWILVSLMALPALAFAEDAAKVTAIWGKVQINGKSAAMDSQIPENTTIKTGADGYIYLKTLDDGLLIVRPNSEARIVSYHVDKNDPANTRIKLELVSGVARSVSGSAVKLARQNFRFNTPVAAIGVRGTDFIVSTTQDVTRVVVLDGGVVVSGFDGACSPQGGGPCEGISATELFARQQGMLLQINKGQSKPQLLQSAPGILPDSLAPPRSDEPGSKTLGANNNTNVAGVIDPNLDPNKAGGVQQTLVNNKPSTGGGNSGGQVVLANTIIWGRYFDLFGQKAEIDTRKQDENQSKNVGMNNYYAVFQAKNTEWQVPNTGSMGFAMKDGQALIVDKVKSLESAAKLENGKLQLDFATATFTTGFDVISGSEKFALRGEGSVYANGVLYGVNQQVPSANMSVNGVVTAEKGGTASYVFSSKLDEDGKRMVYGVTYWNKR</sequence>
<dbReference type="InterPro" id="IPR006860">
    <property type="entry name" value="FecR"/>
</dbReference>
<dbReference type="EMBL" id="QJKB01000011">
    <property type="protein sequence ID" value="PXX38800.1"/>
    <property type="molecule type" value="Genomic_DNA"/>
</dbReference>
<evidence type="ECO:0000256" key="2">
    <source>
        <dbReference type="SAM" id="SignalP"/>
    </source>
</evidence>
<keyword evidence="2" id="KW-0732">Signal</keyword>
<evidence type="ECO:0000313" key="5">
    <source>
        <dbReference type="Proteomes" id="UP000247792"/>
    </source>
</evidence>
<feature type="chain" id="PRO_5016288959" evidence="2">
    <location>
        <begin position="30"/>
        <end position="450"/>
    </location>
</feature>
<organism evidence="4 5">
    <name type="scientific">Undibacterium pigrum</name>
    <dbReference type="NCBI Taxonomy" id="401470"/>
    <lineage>
        <taxon>Bacteria</taxon>
        <taxon>Pseudomonadati</taxon>
        <taxon>Pseudomonadota</taxon>
        <taxon>Betaproteobacteria</taxon>
        <taxon>Burkholderiales</taxon>
        <taxon>Oxalobacteraceae</taxon>
        <taxon>Undibacterium</taxon>
    </lineage>
</organism>
<dbReference type="AlphaFoldDB" id="A0A318IW91"/>
<protein>
    <submittedName>
        <fullName evidence="4">FecR family protein</fullName>
    </submittedName>
</protein>
<comment type="caution">
    <text evidence="4">The sequence shown here is derived from an EMBL/GenBank/DDBJ whole genome shotgun (WGS) entry which is preliminary data.</text>
</comment>
<feature type="signal peptide" evidence="2">
    <location>
        <begin position="1"/>
        <end position="29"/>
    </location>
</feature>
<proteinExistence type="predicted"/>
<accession>A0A318IW91</accession>
<dbReference type="OrthoDB" id="369729at2"/>
<feature type="domain" description="FecR protein" evidence="3">
    <location>
        <begin position="60"/>
        <end position="162"/>
    </location>
</feature>
<dbReference type="PANTHER" id="PTHR38731:SF3">
    <property type="entry name" value="BLL6125 PROTEIN"/>
    <property type="match status" value="1"/>
</dbReference>
<dbReference type="PANTHER" id="PTHR38731">
    <property type="entry name" value="LIPL45-RELATED LIPOPROTEIN-RELATED"/>
    <property type="match status" value="1"/>
</dbReference>
<name>A0A318IW91_9BURK</name>
<dbReference type="Proteomes" id="UP000247792">
    <property type="component" value="Unassembled WGS sequence"/>
</dbReference>
<dbReference type="Pfam" id="PF04773">
    <property type="entry name" value="FecR"/>
    <property type="match status" value="1"/>
</dbReference>
<keyword evidence="5" id="KW-1185">Reference proteome</keyword>
<gene>
    <name evidence="4" type="ORF">DFR42_111166</name>
</gene>